<protein>
    <submittedName>
        <fullName evidence="1">Transposase, Ptta/En/Spm</fullName>
    </submittedName>
</protein>
<dbReference type="AlphaFoldDB" id="A0AAD7VP44"/>
<evidence type="ECO:0000313" key="1">
    <source>
        <dbReference type="EMBL" id="KAJ7982583.1"/>
    </source>
</evidence>
<dbReference type="EMBL" id="JARAOO010000001">
    <property type="protein sequence ID" value="KAJ7982583.1"/>
    <property type="molecule type" value="Genomic_DNA"/>
</dbReference>
<dbReference type="KEGG" id="qsa:O6P43_001691"/>
<accession>A0AAD7VP44</accession>
<evidence type="ECO:0000313" key="2">
    <source>
        <dbReference type="Proteomes" id="UP001163823"/>
    </source>
</evidence>
<gene>
    <name evidence="1" type="ORF">O6P43_001691</name>
</gene>
<proteinExistence type="predicted"/>
<dbReference type="Proteomes" id="UP001163823">
    <property type="component" value="Chromosome 1"/>
</dbReference>
<organism evidence="1 2">
    <name type="scientific">Quillaja saponaria</name>
    <name type="common">Soap bark tree</name>
    <dbReference type="NCBI Taxonomy" id="32244"/>
    <lineage>
        <taxon>Eukaryota</taxon>
        <taxon>Viridiplantae</taxon>
        <taxon>Streptophyta</taxon>
        <taxon>Embryophyta</taxon>
        <taxon>Tracheophyta</taxon>
        <taxon>Spermatophyta</taxon>
        <taxon>Magnoliopsida</taxon>
        <taxon>eudicotyledons</taxon>
        <taxon>Gunneridae</taxon>
        <taxon>Pentapetalae</taxon>
        <taxon>rosids</taxon>
        <taxon>fabids</taxon>
        <taxon>Fabales</taxon>
        <taxon>Quillajaceae</taxon>
        <taxon>Quillaja</taxon>
    </lineage>
</organism>
<dbReference type="InterPro" id="IPR004252">
    <property type="entry name" value="Probable_transposase_24"/>
</dbReference>
<comment type="caution">
    <text evidence="1">The sequence shown here is derived from an EMBL/GenBank/DDBJ whole genome shotgun (WGS) entry which is preliminary data.</text>
</comment>
<dbReference type="Pfam" id="PF03004">
    <property type="entry name" value="Transposase_24"/>
    <property type="match status" value="1"/>
</dbReference>
<reference evidence="1 2" key="1">
    <citation type="journal article" date="2023" name="Science">
        <title>Elucidation of the pathway for biosynthesis of saponin adjuvants from the soapbark tree.</title>
        <authorList>
            <person name="Reed J."/>
            <person name="Orme A."/>
            <person name="El-Demerdash A."/>
            <person name="Owen C."/>
            <person name="Martin L.B.B."/>
            <person name="Misra R.C."/>
            <person name="Kikuchi S."/>
            <person name="Rejzek M."/>
            <person name="Martin A.C."/>
            <person name="Harkess A."/>
            <person name="Leebens-Mack J."/>
            <person name="Louveau T."/>
            <person name="Stephenson M.J."/>
            <person name="Osbourn A."/>
        </authorList>
    </citation>
    <scope>NUCLEOTIDE SEQUENCE [LARGE SCALE GENOMIC DNA]</scope>
    <source>
        <strain evidence="1">S10</strain>
    </source>
</reference>
<sequence>MPGPIATYKSYPQDVKDSLFDSFMRRFHFASEYDRSMARIVWENTAQERFNQLLHNARNMARVKSRSQNPLDWRGFGPAAIRSEYFNELCETTWNKEEWKHKLVAAMKNRSSMPEASVHVGGSRTFVRHKEIMEKELKRPVRYKELFDRTHKRKTREFVSQHSQNEGYSGRVIEKYGEDGSSSSTEPVIDMDAWLCSTGQLKKGRVYGFGRTLDPCYSRSSSSASVSSHPASSSSSAPVLEEHFLSIM</sequence>
<keyword evidence="2" id="KW-1185">Reference proteome</keyword>
<name>A0AAD7VP44_QUISA</name>